<evidence type="ECO:0000313" key="10">
    <source>
        <dbReference type="EMBL" id="AFH93497.1"/>
    </source>
</evidence>
<dbReference type="PANTHER" id="PTHR30204:SF0">
    <property type="entry name" value="REDOX-SENSITIVE TRANSCRIPTIONAL ACTIVATOR SOXR"/>
    <property type="match status" value="1"/>
</dbReference>
<protein>
    <recommendedName>
        <fullName evidence="1">Redox-sensitive transcriptional activator SoxR</fullName>
    </recommendedName>
</protein>
<dbReference type="GO" id="GO:0006979">
    <property type="term" value="P:response to oxidative stress"/>
    <property type="evidence" value="ECO:0007669"/>
    <property type="project" value="InterPro"/>
</dbReference>
<dbReference type="GO" id="GO:0003677">
    <property type="term" value="F:DNA binding"/>
    <property type="evidence" value="ECO:0007669"/>
    <property type="project" value="UniProtKB-KW"/>
</dbReference>
<dbReference type="CDD" id="cd01110">
    <property type="entry name" value="HTH_SoxR"/>
    <property type="match status" value="1"/>
</dbReference>
<keyword evidence="7" id="KW-0238">DNA-binding</keyword>
<evidence type="ECO:0000256" key="8">
    <source>
        <dbReference type="ARBA" id="ARBA00023163"/>
    </source>
</evidence>
<reference evidence="11" key="2">
    <citation type="submission" date="2012-04" db="EMBL/GenBank/DDBJ databases">
        <title>Complete genome sequence of Providencia stuartii clinical isolate MRSN 2154.</title>
        <authorList>
            <person name="Clifford R.J."/>
            <person name="Hang J."/>
            <person name="Riley M.C."/>
            <person name="Onmus-Leone F."/>
            <person name="Kuschner R.A."/>
            <person name="Lesho E.P."/>
            <person name="Waterman P.E."/>
        </authorList>
    </citation>
    <scope>NUCLEOTIDE SEQUENCE [LARGE SCALE GENOMIC DNA]</scope>
    <source>
        <strain evidence="11">MRSN 2154</strain>
    </source>
</reference>
<dbReference type="Gene3D" id="1.10.1660.10">
    <property type="match status" value="1"/>
</dbReference>
<evidence type="ECO:0000256" key="2">
    <source>
        <dbReference type="ARBA" id="ARBA00022714"/>
    </source>
</evidence>
<feature type="domain" description="HTH merR-type" evidence="9">
    <location>
        <begin position="24"/>
        <end position="92"/>
    </location>
</feature>
<proteinExistence type="predicted"/>
<dbReference type="PROSITE" id="PS50937">
    <property type="entry name" value="HTH_MERR_2"/>
    <property type="match status" value="1"/>
</dbReference>
<dbReference type="PRINTS" id="PR00040">
    <property type="entry name" value="HTHMERR"/>
</dbReference>
<dbReference type="PATRIC" id="fig|1157951.4.peg.1631"/>
<organism evidence="10 11">
    <name type="scientific">Providencia stuartii (strain MRSN 2154)</name>
    <dbReference type="NCBI Taxonomy" id="1157951"/>
    <lineage>
        <taxon>Bacteria</taxon>
        <taxon>Pseudomonadati</taxon>
        <taxon>Pseudomonadota</taxon>
        <taxon>Gammaproteobacteria</taxon>
        <taxon>Enterobacterales</taxon>
        <taxon>Morganellaceae</taxon>
        <taxon>Providencia</taxon>
    </lineage>
</organism>
<name>A0A140NLG1_PROSM</name>
<evidence type="ECO:0000256" key="5">
    <source>
        <dbReference type="ARBA" id="ARBA00023014"/>
    </source>
</evidence>
<dbReference type="SUPFAM" id="SSF46955">
    <property type="entry name" value="Putative DNA-binding domain"/>
    <property type="match status" value="1"/>
</dbReference>
<accession>A0A140NLG1</accession>
<keyword evidence="5" id="KW-0411">Iron-sulfur</keyword>
<evidence type="ECO:0000256" key="6">
    <source>
        <dbReference type="ARBA" id="ARBA00023015"/>
    </source>
</evidence>
<dbReference type="InterPro" id="IPR047057">
    <property type="entry name" value="MerR_fam"/>
</dbReference>
<dbReference type="Pfam" id="PF00376">
    <property type="entry name" value="MerR"/>
    <property type="match status" value="1"/>
</dbReference>
<dbReference type="InterPro" id="IPR010211">
    <property type="entry name" value="Redox-sen_tscrpt-act_SoxR"/>
</dbReference>
<dbReference type="SMART" id="SM00422">
    <property type="entry name" value="HTH_MERR"/>
    <property type="match status" value="1"/>
</dbReference>
<dbReference type="GO" id="GO:0046872">
    <property type="term" value="F:metal ion binding"/>
    <property type="evidence" value="ECO:0007669"/>
    <property type="project" value="UniProtKB-KW"/>
</dbReference>
<evidence type="ECO:0000259" key="9">
    <source>
        <dbReference type="PROSITE" id="PS50937"/>
    </source>
</evidence>
<keyword evidence="3" id="KW-0479">Metal-binding</keyword>
<evidence type="ECO:0000256" key="7">
    <source>
        <dbReference type="ARBA" id="ARBA00023125"/>
    </source>
</evidence>
<dbReference type="GO" id="GO:0003700">
    <property type="term" value="F:DNA-binding transcription factor activity"/>
    <property type="evidence" value="ECO:0007669"/>
    <property type="project" value="InterPro"/>
</dbReference>
<evidence type="ECO:0000256" key="3">
    <source>
        <dbReference type="ARBA" id="ARBA00022723"/>
    </source>
</evidence>
<dbReference type="Pfam" id="PF09278">
    <property type="entry name" value="MerR-DNA-bind"/>
    <property type="match status" value="1"/>
</dbReference>
<dbReference type="InterPro" id="IPR009061">
    <property type="entry name" value="DNA-bd_dom_put_sf"/>
</dbReference>
<dbReference type="HOGENOM" id="CLU_060077_5_1_6"/>
<dbReference type="Proteomes" id="UP000005012">
    <property type="component" value="Chromosome"/>
</dbReference>
<keyword evidence="8" id="KW-0804">Transcription</keyword>
<dbReference type="InterPro" id="IPR015358">
    <property type="entry name" value="Tscrpt_reg_MerR_DNA-bd"/>
</dbReference>
<dbReference type="GO" id="GO:0051537">
    <property type="term" value="F:2 iron, 2 sulfur cluster binding"/>
    <property type="evidence" value="ECO:0007669"/>
    <property type="project" value="UniProtKB-KW"/>
</dbReference>
<keyword evidence="2" id="KW-0001">2Fe-2S</keyword>
<evidence type="ECO:0000313" key="11">
    <source>
        <dbReference type="Proteomes" id="UP000005012"/>
    </source>
</evidence>
<sequence length="165" mass="18588">MAEKNTKTTKRRGDGEHKIDFTRALTVGEVAKRSGVPVSTVHFYESKGLIQSTRTQGNQRRFPSVVLRYIAIIKVAQSTGIPLKEIQDALGKFPANSKLTSEQWKEMSTEWKTSLDRRIRQLTRLRNELDHCIGCGCLSLSECPLRNPDDILGRKGPGARILERP</sequence>
<dbReference type="PANTHER" id="PTHR30204">
    <property type="entry name" value="REDOX-CYCLING DRUG-SENSING TRANSCRIPTIONAL ACTIVATOR SOXR"/>
    <property type="match status" value="1"/>
</dbReference>
<dbReference type="KEGG" id="psi:S70_08165"/>
<evidence type="ECO:0000256" key="1">
    <source>
        <dbReference type="ARBA" id="ARBA00014474"/>
    </source>
</evidence>
<keyword evidence="4" id="KW-0408">Iron</keyword>
<dbReference type="RefSeq" id="WP_004926014.1">
    <property type="nucleotide sequence ID" value="NC_017731.1"/>
</dbReference>
<dbReference type="OrthoDB" id="9802944at2"/>
<keyword evidence="6" id="KW-0805">Transcription regulation</keyword>
<dbReference type="InterPro" id="IPR000551">
    <property type="entry name" value="MerR-type_HTH_dom"/>
</dbReference>
<reference evidence="10 11" key="1">
    <citation type="journal article" date="2012" name="J. Bacteriol.">
        <title>Complete Genome Sequence of Providencia stuartii Clinical Isolate MRSN 2154.</title>
        <authorList>
            <person name="Clifford R.J."/>
            <person name="Hang J."/>
            <person name="Riley M.C."/>
            <person name="Onmus-Leone F."/>
            <person name="Kuschner R.A."/>
            <person name="Lesho E.P."/>
            <person name="Waterman P.E."/>
        </authorList>
    </citation>
    <scope>NUCLEOTIDE SEQUENCE [LARGE SCALE GENOMIC DNA]</scope>
    <source>
        <strain evidence="10 11">MRSN 2154</strain>
    </source>
</reference>
<dbReference type="EMBL" id="CP003488">
    <property type="protein sequence ID" value="AFH93497.1"/>
    <property type="molecule type" value="Genomic_DNA"/>
</dbReference>
<dbReference type="NCBIfam" id="TIGR01950">
    <property type="entry name" value="SoxR"/>
    <property type="match status" value="1"/>
</dbReference>
<evidence type="ECO:0000256" key="4">
    <source>
        <dbReference type="ARBA" id="ARBA00023004"/>
    </source>
</evidence>
<gene>
    <name evidence="10" type="ordered locus">S70_08165</name>
</gene>
<dbReference type="AlphaFoldDB" id="A0A140NLG1"/>